<evidence type="ECO:0000313" key="2">
    <source>
        <dbReference type="Proteomes" id="UP000030661"/>
    </source>
</evidence>
<sequence>MAVAVQKMKVHPYIVKHKGVCGGRSIIDGTRIPVWSLIKWYKLGMSLEDIIRDFPQLPPSHIHDAFSYYYDHQEEIESDIQENDNESYFRKMINEKVVS</sequence>
<name>A0A081C541_VECG1</name>
<dbReference type="STRING" id="1499967.U27_06681"/>
<accession>A0A081C541</accession>
<dbReference type="Pfam" id="PF04255">
    <property type="entry name" value="DUF433"/>
    <property type="match status" value="1"/>
</dbReference>
<dbReference type="SUPFAM" id="SSF46689">
    <property type="entry name" value="Homeodomain-like"/>
    <property type="match status" value="1"/>
</dbReference>
<organism evidence="1">
    <name type="scientific">Vecturithrix granuli</name>
    <dbReference type="NCBI Taxonomy" id="1499967"/>
    <lineage>
        <taxon>Bacteria</taxon>
        <taxon>Candidatus Moduliflexota</taxon>
        <taxon>Candidatus Vecturitrichia</taxon>
        <taxon>Candidatus Vecturitrichales</taxon>
        <taxon>Candidatus Vecturitrichaceae</taxon>
        <taxon>Candidatus Vecturithrix</taxon>
    </lineage>
</organism>
<dbReference type="EMBL" id="DF820470">
    <property type="protein sequence ID" value="GAK59696.1"/>
    <property type="molecule type" value="Genomic_DNA"/>
</dbReference>
<dbReference type="InterPro" id="IPR009057">
    <property type="entry name" value="Homeodomain-like_sf"/>
</dbReference>
<dbReference type="InterPro" id="IPR007367">
    <property type="entry name" value="DUF433"/>
</dbReference>
<reference evidence="1" key="1">
    <citation type="journal article" date="2015" name="PeerJ">
        <title>First genomic representation of candidate bacterial phylum KSB3 points to enhanced environmental sensing as a trigger of wastewater bulking.</title>
        <authorList>
            <person name="Sekiguchi Y."/>
            <person name="Ohashi A."/>
            <person name="Parks D.H."/>
            <person name="Yamauchi T."/>
            <person name="Tyson G.W."/>
            <person name="Hugenholtz P."/>
        </authorList>
    </citation>
    <scope>NUCLEOTIDE SEQUENCE [LARGE SCALE GENOMIC DNA]</scope>
</reference>
<proteinExistence type="predicted"/>
<gene>
    <name evidence="1" type="ORF">U27_06681</name>
</gene>
<dbReference type="AlphaFoldDB" id="A0A081C541"/>
<evidence type="ECO:0008006" key="3">
    <source>
        <dbReference type="Google" id="ProtNLM"/>
    </source>
</evidence>
<dbReference type="PANTHER" id="PTHR34849">
    <property type="entry name" value="SSL5025 PROTEIN"/>
    <property type="match status" value="1"/>
</dbReference>
<keyword evidence="2" id="KW-1185">Reference proteome</keyword>
<dbReference type="HOGENOM" id="CLU_2314634_0_0_0"/>
<dbReference type="eggNOG" id="COG2442">
    <property type="taxonomic scope" value="Bacteria"/>
</dbReference>
<evidence type="ECO:0000313" key="1">
    <source>
        <dbReference type="EMBL" id="GAK59696.1"/>
    </source>
</evidence>
<dbReference type="Gene3D" id="1.10.10.10">
    <property type="entry name" value="Winged helix-like DNA-binding domain superfamily/Winged helix DNA-binding domain"/>
    <property type="match status" value="1"/>
</dbReference>
<protein>
    <recommendedName>
        <fullName evidence="3">DUF433 domain-containing protein</fullName>
    </recommendedName>
</protein>
<dbReference type="InterPro" id="IPR036388">
    <property type="entry name" value="WH-like_DNA-bd_sf"/>
</dbReference>
<dbReference type="Proteomes" id="UP000030661">
    <property type="component" value="Unassembled WGS sequence"/>
</dbReference>
<dbReference type="PANTHER" id="PTHR34849:SF1">
    <property type="entry name" value="SLR0770 PROTEIN"/>
    <property type="match status" value="1"/>
</dbReference>